<dbReference type="EMBL" id="QCZH01000045">
    <property type="protein sequence ID" value="PWA05122.1"/>
    <property type="molecule type" value="Genomic_DNA"/>
</dbReference>
<dbReference type="RefSeq" id="WP_116764821.1">
    <property type="nucleotide sequence ID" value="NZ_QCZH01000045.1"/>
</dbReference>
<evidence type="ECO:0000313" key="3">
    <source>
        <dbReference type="Proteomes" id="UP000245618"/>
    </source>
</evidence>
<keyword evidence="1" id="KW-0732">Signal</keyword>
<reference evidence="2 3" key="1">
    <citation type="submission" date="2018-04" db="EMBL/GenBank/DDBJ databases">
        <title>Flavobacterium sp. nov., isolated from glacier ice.</title>
        <authorList>
            <person name="Liu Q."/>
            <person name="Xin Y.-H."/>
        </authorList>
    </citation>
    <scope>NUCLEOTIDE SEQUENCE [LARGE SCALE GENOMIC DNA]</scope>
    <source>
        <strain evidence="2 3">LB2P30</strain>
    </source>
</reference>
<name>A0A2U1JJ04_9FLAO</name>
<comment type="caution">
    <text evidence="2">The sequence shown here is derived from an EMBL/GenBank/DDBJ whole genome shotgun (WGS) entry which is preliminary data.</text>
</comment>
<dbReference type="Proteomes" id="UP000245618">
    <property type="component" value="Unassembled WGS sequence"/>
</dbReference>
<sequence>MKTIKFLTTIILLTFSLISSAQHALGAYAPGGYYDQIELKKKAEQDLETKMYFKTIKAKERLAQGKSVSKSQQEALDWTEARINKRKSDSIKKIEDELAINLEKAKLKLDSKISTLNRLVEEYGTIYVTSDSYNYNWSKEDEEYLTPKNKEKMASHNAEISRKEDEKKNFNISFVENFKIKYKDYVIKCYNENKDYTLYSTDIETEYLKEYEKVLGYNYSARYDYPDENIREVMIEIKEDFKNSKEYKDGEARKNSRMREGISELNKAQKQYNYNMTHLEKYSTPELRKMYIYFSDKKSFQTEAELVRIELLKRK</sequence>
<protein>
    <submittedName>
        <fullName evidence="2">Uncharacterized protein</fullName>
    </submittedName>
</protein>
<organism evidence="2 3">
    <name type="scientific">Flavobacterium laiguense</name>
    <dbReference type="NCBI Taxonomy" id="2169409"/>
    <lineage>
        <taxon>Bacteria</taxon>
        <taxon>Pseudomonadati</taxon>
        <taxon>Bacteroidota</taxon>
        <taxon>Flavobacteriia</taxon>
        <taxon>Flavobacteriales</taxon>
        <taxon>Flavobacteriaceae</taxon>
        <taxon>Flavobacterium</taxon>
    </lineage>
</organism>
<feature type="signal peptide" evidence="1">
    <location>
        <begin position="1"/>
        <end position="21"/>
    </location>
</feature>
<evidence type="ECO:0000313" key="2">
    <source>
        <dbReference type="EMBL" id="PWA05122.1"/>
    </source>
</evidence>
<proteinExistence type="predicted"/>
<gene>
    <name evidence="2" type="ORF">DB891_17285</name>
</gene>
<dbReference type="AlphaFoldDB" id="A0A2U1JJ04"/>
<keyword evidence="3" id="KW-1185">Reference proteome</keyword>
<accession>A0A2U1JJ04</accession>
<feature type="chain" id="PRO_5015761988" evidence="1">
    <location>
        <begin position="22"/>
        <end position="315"/>
    </location>
</feature>
<evidence type="ECO:0000256" key="1">
    <source>
        <dbReference type="SAM" id="SignalP"/>
    </source>
</evidence>